<evidence type="ECO:0000313" key="11">
    <source>
        <dbReference type="EMBL" id="KAG0661143.1"/>
    </source>
</evidence>
<evidence type="ECO:0000256" key="8">
    <source>
        <dbReference type="ARBA" id="ARBA00049091"/>
    </source>
</evidence>
<dbReference type="GO" id="GO:0005829">
    <property type="term" value="C:cytosol"/>
    <property type="evidence" value="ECO:0007669"/>
    <property type="project" value="TreeGrafter"/>
</dbReference>
<evidence type="ECO:0000256" key="3">
    <source>
        <dbReference type="ARBA" id="ARBA00022559"/>
    </source>
</evidence>
<evidence type="ECO:0000256" key="2">
    <source>
        <dbReference type="ARBA" id="ARBA00013017"/>
    </source>
</evidence>
<dbReference type="PROSITE" id="PS51352">
    <property type="entry name" value="THIOREDOXIN_2"/>
    <property type="match status" value="1"/>
</dbReference>
<evidence type="ECO:0000256" key="4">
    <source>
        <dbReference type="ARBA" id="ARBA00022862"/>
    </source>
</evidence>
<dbReference type="InterPro" id="IPR019479">
    <property type="entry name" value="Peroxiredoxin_C"/>
</dbReference>
<dbReference type="InterPro" id="IPR050217">
    <property type="entry name" value="Peroxiredoxin"/>
</dbReference>
<feature type="domain" description="Thioredoxin" evidence="10">
    <location>
        <begin position="3"/>
        <end position="184"/>
    </location>
</feature>
<protein>
    <recommendedName>
        <fullName evidence="2">thioredoxin-dependent peroxiredoxin</fullName>
        <ecNumber evidence="2">1.11.1.24</ecNumber>
    </recommendedName>
</protein>
<evidence type="ECO:0000256" key="7">
    <source>
        <dbReference type="ARBA" id="ARBA00023284"/>
    </source>
</evidence>
<keyword evidence="12" id="KW-1185">Reference proteome</keyword>
<comment type="similarity">
    <text evidence="1">Belongs to the peroxiredoxin family. AhpC/Prx1 subfamily.</text>
</comment>
<comment type="catalytic activity">
    <reaction evidence="8">
        <text>a hydroperoxide + [thioredoxin]-dithiol = an alcohol + [thioredoxin]-disulfide + H2O</text>
        <dbReference type="Rhea" id="RHEA:62620"/>
        <dbReference type="Rhea" id="RHEA-COMP:10698"/>
        <dbReference type="Rhea" id="RHEA-COMP:10700"/>
        <dbReference type="ChEBI" id="CHEBI:15377"/>
        <dbReference type="ChEBI" id="CHEBI:29950"/>
        <dbReference type="ChEBI" id="CHEBI:30879"/>
        <dbReference type="ChEBI" id="CHEBI:35924"/>
        <dbReference type="ChEBI" id="CHEBI:50058"/>
        <dbReference type="EC" id="1.11.1.24"/>
    </reaction>
</comment>
<dbReference type="EMBL" id="PUHQ01000037">
    <property type="protein sequence ID" value="KAG0661143.1"/>
    <property type="molecule type" value="Genomic_DNA"/>
</dbReference>
<organism evidence="11 12">
    <name type="scientific">Rhodotorula mucilaginosa</name>
    <name type="common">Yeast</name>
    <name type="synonym">Rhodotorula rubra</name>
    <dbReference type="NCBI Taxonomy" id="5537"/>
    <lineage>
        <taxon>Eukaryota</taxon>
        <taxon>Fungi</taxon>
        <taxon>Dikarya</taxon>
        <taxon>Basidiomycota</taxon>
        <taxon>Pucciniomycotina</taxon>
        <taxon>Microbotryomycetes</taxon>
        <taxon>Sporidiobolales</taxon>
        <taxon>Sporidiobolaceae</taxon>
        <taxon>Rhodotorula</taxon>
    </lineage>
</organism>
<proteinExistence type="inferred from homology"/>
<evidence type="ECO:0000256" key="5">
    <source>
        <dbReference type="ARBA" id="ARBA00023002"/>
    </source>
</evidence>
<keyword evidence="4" id="KW-0049">Antioxidant</keyword>
<name>A0A9P6W0D5_RHOMI</name>
<feature type="compositionally biased region" description="Polar residues" evidence="9">
    <location>
        <begin position="201"/>
        <end position="213"/>
    </location>
</feature>
<comment type="caution">
    <text evidence="11">The sequence shown here is derived from an EMBL/GenBank/DDBJ whole genome shotgun (WGS) entry which is preliminary data.</text>
</comment>
<dbReference type="GO" id="GO:0008379">
    <property type="term" value="F:thioredoxin peroxidase activity"/>
    <property type="evidence" value="ECO:0007669"/>
    <property type="project" value="TreeGrafter"/>
</dbReference>
<dbReference type="GO" id="GO:0045454">
    <property type="term" value="P:cell redox homeostasis"/>
    <property type="evidence" value="ECO:0007669"/>
    <property type="project" value="TreeGrafter"/>
</dbReference>
<sequence>MVARVQQPAPAFEATAVVDGFFEVSPGNPRLFLQLGRTHLLAVLQTVKLEQYKGKWVVLFFYPLDFTFVCPTEILAFNERLADFEKLGVEVLAVSTDSEYSHLAWANTHRNEGGLGPNLKLKLVADKNMKISRDYGVLLEEAGVALRGLFLIDPKGTLRQITINDLPVGRSVDETIRLVKAFQFTDEHGEVCPANWDDSKNNATIKPDPTSSKEYFASANKDSMLIDADSANREKPPTGNSPDPKRRKVEGQQ</sequence>
<keyword evidence="3" id="KW-0575">Peroxidase</keyword>
<evidence type="ECO:0000256" key="9">
    <source>
        <dbReference type="SAM" id="MobiDB-lite"/>
    </source>
</evidence>
<feature type="region of interest" description="Disordered" evidence="9">
    <location>
        <begin position="193"/>
        <end position="253"/>
    </location>
</feature>
<dbReference type="Pfam" id="PF10417">
    <property type="entry name" value="1-cysPrx_C"/>
    <property type="match status" value="1"/>
</dbReference>
<dbReference type="GO" id="GO:0033554">
    <property type="term" value="P:cellular response to stress"/>
    <property type="evidence" value="ECO:0007669"/>
    <property type="project" value="TreeGrafter"/>
</dbReference>
<keyword evidence="6" id="KW-1015">Disulfide bond</keyword>
<dbReference type="Gene3D" id="3.40.30.10">
    <property type="entry name" value="Glutaredoxin"/>
    <property type="match status" value="1"/>
</dbReference>
<dbReference type="GO" id="GO:0006979">
    <property type="term" value="P:response to oxidative stress"/>
    <property type="evidence" value="ECO:0007669"/>
    <property type="project" value="TreeGrafter"/>
</dbReference>
<dbReference type="Proteomes" id="UP000777482">
    <property type="component" value="Unassembled WGS sequence"/>
</dbReference>
<dbReference type="SUPFAM" id="SSF52833">
    <property type="entry name" value="Thioredoxin-like"/>
    <property type="match status" value="1"/>
</dbReference>
<dbReference type="EC" id="1.11.1.24" evidence="2"/>
<dbReference type="InterPro" id="IPR000866">
    <property type="entry name" value="AhpC/TSA"/>
</dbReference>
<reference evidence="11 12" key="1">
    <citation type="submission" date="2020-11" db="EMBL/GenBank/DDBJ databases">
        <title>Kefir isolates.</title>
        <authorList>
            <person name="Marcisauskas S."/>
            <person name="Kim Y."/>
            <person name="Blasche S."/>
        </authorList>
    </citation>
    <scope>NUCLEOTIDE SEQUENCE [LARGE SCALE GENOMIC DNA]</scope>
    <source>
        <strain evidence="11 12">KR</strain>
    </source>
</reference>
<evidence type="ECO:0000256" key="6">
    <source>
        <dbReference type="ARBA" id="ARBA00023157"/>
    </source>
</evidence>
<dbReference type="PANTHER" id="PTHR10681:SF128">
    <property type="entry name" value="THIOREDOXIN-DEPENDENT PEROXIDE REDUCTASE, MITOCHONDRIAL"/>
    <property type="match status" value="1"/>
</dbReference>
<dbReference type="InterPro" id="IPR036249">
    <property type="entry name" value="Thioredoxin-like_sf"/>
</dbReference>
<keyword evidence="5" id="KW-0560">Oxidoreductase</keyword>
<evidence type="ECO:0000259" key="10">
    <source>
        <dbReference type="PROSITE" id="PS51352"/>
    </source>
</evidence>
<dbReference type="AlphaFoldDB" id="A0A9P6W0D5"/>
<evidence type="ECO:0000313" key="12">
    <source>
        <dbReference type="Proteomes" id="UP000777482"/>
    </source>
</evidence>
<dbReference type="FunFam" id="3.40.30.10:FF:000003">
    <property type="entry name" value="Peroxiredoxin 1"/>
    <property type="match status" value="1"/>
</dbReference>
<accession>A0A9P6W0D5</accession>
<dbReference type="OrthoDB" id="185659at2759"/>
<dbReference type="InterPro" id="IPR013766">
    <property type="entry name" value="Thioredoxin_domain"/>
</dbReference>
<dbReference type="GO" id="GO:0042744">
    <property type="term" value="P:hydrogen peroxide catabolic process"/>
    <property type="evidence" value="ECO:0007669"/>
    <property type="project" value="TreeGrafter"/>
</dbReference>
<dbReference type="CDD" id="cd03015">
    <property type="entry name" value="PRX_Typ2cys"/>
    <property type="match status" value="1"/>
</dbReference>
<keyword evidence="7" id="KW-0676">Redox-active center</keyword>
<evidence type="ECO:0000256" key="1">
    <source>
        <dbReference type="ARBA" id="ARBA00009796"/>
    </source>
</evidence>
<dbReference type="Pfam" id="PF00578">
    <property type="entry name" value="AhpC-TSA"/>
    <property type="match status" value="1"/>
</dbReference>
<dbReference type="PANTHER" id="PTHR10681">
    <property type="entry name" value="THIOREDOXIN PEROXIDASE"/>
    <property type="match status" value="1"/>
</dbReference>
<gene>
    <name evidence="11" type="primary">TSA1</name>
    <name evidence="11" type="ORF">C6P46_004097</name>
</gene>